<sequence>MPNTIIGCNDSISLSCNCLINCIPSNIAKMHLFDILKAEIKDGLLNDTQIKDIRKLENGEYIARFLCEELSDKLNCKYQLIAIDLELELNSNNLENEGCCIINQLVNSKDITVFKMFEQIFLKSLSNWRVLFPIIFNRSKYQKIVNLQNSLSSFGKIIKKFADMSDNINHQLDQLNKDESLLDKLNAIVMNSSNNGLALEYDILILSANIINGSNKQIDAIVTQKEEKDLFFSSSSDSDYFLDD</sequence>
<dbReference type="Proteomes" id="UP000070444">
    <property type="component" value="Unassembled WGS sequence"/>
</dbReference>
<evidence type="ECO:0000313" key="1">
    <source>
        <dbReference type="EMBL" id="KXN74152.1"/>
    </source>
</evidence>
<proteinExistence type="predicted"/>
<accession>A0A137PGN7</accession>
<evidence type="ECO:0000313" key="2">
    <source>
        <dbReference type="Proteomes" id="UP000070444"/>
    </source>
</evidence>
<organism evidence="1 2">
    <name type="scientific">Conidiobolus coronatus (strain ATCC 28846 / CBS 209.66 / NRRL 28638)</name>
    <name type="common">Delacroixia coronata</name>
    <dbReference type="NCBI Taxonomy" id="796925"/>
    <lineage>
        <taxon>Eukaryota</taxon>
        <taxon>Fungi</taxon>
        <taxon>Fungi incertae sedis</taxon>
        <taxon>Zoopagomycota</taxon>
        <taxon>Entomophthoromycotina</taxon>
        <taxon>Entomophthoromycetes</taxon>
        <taxon>Entomophthorales</taxon>
        <taxon>Ancylistaceae</taxon>
        <taxon>Conidiobolus</taxon>
    </lineage>
</organism>
<reference evidence="1 2" key="1">
    <citation type="journal article" date="2015" name="Genome Biol. Evol.">
        <title>Phylogenomic analyses indicate that early fungi evolved digesting cell walls of algal ancestors of land plants.</title>
        <authorList>
            <person name="Chang Y."/>
            <person name="Wang S."/>
            <person name="Sekimoto S."/>
            <person name="Aerts A.L."/>
            <person name="Choi C."/>
            <person name="Clum A."/>
            <person name="LaButti K.M."/>
            <person name="Lindquist E.A."/>
            <person name="Yee Ngan C."/>
            <person name="Ohm R.A."/>
            <person name="Salamov A.A."/>
            <person name="Grigoriev I.V."/>
            <person name="Spatafora J.W."/>
            <person name="Berbee M.L."/>
        </authorList>
    </citation>
    <scope>NUCLEOTIDE SEQUENCE [LARGE SCALE GENOMIC DNA]</scope>
    <source>
        <strain evidence="1 2">NRRL 28638</strain>
    </source>
</reference>
<dbReference type="EMBL" id="KQ964427">
    <property type="protein sequence ID" value="KXN74152.1"/>
    <property type="molecule type" value="Genomic_DNA"/>
</dbReference>
<name>A0A137PGN7_CONC2</name>
<gene>
    <name evidence="1" type="ORF">CONCODRAFT_165359</name>
</gene>
<protein>
    <submittedName>
        <fullName evidence="1">Uncharacterized protein</fullName>
    </submittedName>
</protein>
<dbReference type="AlphaFoldDB" id="A0A137PGN7"/>
<keyword evidence="2" id="KW-1185">Reference proteome</keyword>